<dbReference type="RefSeq" id="WP_345248989.1">
    <property type="nucleotide sequence ID" value="NZ_BAABFO010000008.1"/>
</dbReference>
<dbReference type="EMBL" id="BAABFO010000008">
    <property type="protein sequence ID" value="GAA4331633.1"/>
    <property type="molecule type" value="Genomic_DNA"/>
</dbReference>
<feature type="region of interest" description="Disordered" evidence="1">
    <location>
        <begin position="139"/>
        <end position="179"/>
    </location>
</feature>
<reference evidence="3" key="1">
    <citation type="journal article" date="2019" name="Int. J. Syst. Evol. Microbiol.">
        <title>The Global Catalogue of Microorganisms (GCM) 10K type strain sequencing project: providing services to taxonomists for standard genome sequencing and annotation.</title>
        <authorList>
            <consortium name="The Broad Institute Genomics Platform"/>
            <consortium name="The Broad Institute Genome Sequencing Center for Infectious Disease"/>
            <person name="Wu L."/>
            <person name="Ma J."/>
        </authorList>
    </citation>
    <scope>NUCLEOTIDE SEQUENCE [LARGE SCALE GENOMIC DNA]</scope>
    <source>
        <strain evidence="3">JCM 17666</strain>
    </source>
</reference>
<evidence type="ECO:0008006" key="4">
    <source>
        <dbReference type="Google" id="ProtNLM"/>
    </source>
</evidence>
<accession>A0ABP8GYG1</accession>
<protein>
    <recommendedName>
        <fullName evidence="4">Helix-hairpin-helix domain-containing protein</fullName>
    </recommendedName>
</protein>
<dbReference type="PANTHER" id="PTHR21180">
    <property type="entry name" value="ENDONUCLEASE/EXONUCLEASE/PHOSPHATASE FAMILY DOMAIN-CONTAINING PROTEIN 1"/>
    <property type="match status" value="1"/>
</dbReference>
<evidence type="ECO:0000313" key="3">
    <source>
        <dbReference type="Proteomes" id="UP001501671"/>
    </source>
</evidence>
<evidence type="ECO:0000256" key="1">
    <source>
        <dbReference type="SAM" id="MobiDB-lite"/>
    </source>
</evidence>
<dbReference type="Pfam" id="PF12836">
    <property type="entry name" value="HHH_3"/>
    <property type="match status" value="1"/>
</dbReference>
<dbReference type="Gene3D" id="1.10.150.280">
    <property type="entry name" value="AF1531-like domain"/>
    <property type="match status" value="1"/>
</dbReference>
<sequence length="179" mass="18001">MNPFLFSTVATPIVAAPAAPRIASRTKPGTASRTAPVIASRAAPRPGARRYAGGLALVAGLGLAAAGGAAPAVDANTASAAQLESVRGIGPKTAADIVGERDRGGPFHSYGDLAGRVRGLGSRRLQRLREAGLALDGAAPAGPRVIVNTPPAVRRAPSSTKARPSAKARPGRTGRPEPR</sequence>
<organism evidence="2 3">
    <name type="scientific">Pigmentiphaga soli</name>
    <dbReference type="NCBI Taxonomy" id="1007095"/>
    <lineage>
        <taxon>Bacteria</taxon>
        <taxon>Pseudomonadati</taxon>
        <taxon>Pseudomonadota</taxon>
        <taxon>Betaproteobacteria</taxon>
        <taxon>Burkholderiales</taxon>
        <taxon>Alcaligenaceae</taxon>
        <taxon>Pigmentiphaga</taxon>
    </lineage>
</organism>
<evidence type="ECO:0000313" key="2">
    <source>
        <dbReference type="EMBL" id="GAA4331633.1"/>
    </source>
</evidence>
<dbReference type="InterPro" id="IPR051675">
    <property type="entry name" value="Endo/Exo/Phosphatase_dom_1"/>
</dbReference>
<name>A0ABP8GYG1_9BURK</name>
<keyword evidence="3" id="KW-1185">Reference proteome</keyword>
<dbReference type="InterPro" id="IPR010994">
    <property type="entry name" value="RuvA_2-like"/>
</dbReference>
<dbReference type="SUPFAM" id="SSF47781">
    <property type="entry name" value="RuvA domain 2-like"/>
    <property type="match status" value="1"/>
</dbReference>
<comment type="caution">
    <text evidence="2">The sequence shown here is derived from an EMBL/GenBank/DDBJ whole genome shotgun (WGS) entry which is preliminary data.</text>
</comment>
<gene>
    <name evidence="2" type="ORF">GCM10023144_20530</name>
</gene>
<dbReference type="PANTHER" id="PTHR21180:SF32">
    <property type="entry name" value="ENDONUCLEASE_EXONUCLEASE_PHOSPHATASE FAMILY DOMAIN-CONTAINING PROTEIN 1"/>
    <property type="match status" value="1"/>
</dbReference>
<dbReference type="Proteomes" id="UP001501671">
    <property type="component" value="Unassembled WGS sequence"/>
</dbReference>
<proteinExistence type="predicted"/>